<dbReference type="InterPro" id="IPR013103">
    <property type="entry name" value="RVT_2"/>
</dbReference>
<sequence length="225" mass="25302">MFCCSLSTLQEPRTYKQVATTNQAWVEAMKQELLALKHNDIWEVTLLPPGKMAIECKWVYKLKLWDNSTMDDYTAPIIGNGCTQVEGIAYVESFSPVVCWLFWFYVDDVLVAGPSVVVITQVKQYLDALFTIKVLGVTRYFLGLQITPSDAGISLTQAKYIHDILDNTRMTSAKSAMTPQPQGPKLCADVGALLSYPEPYHRLVGHLIYFNFTRPDVSHGVQQLS</sequence>
<evidence type="ECO:0000259" key="1">
    <source>
        <dbReference type="Pfam" id="PF07727"/>
    </source>
</evidence>
<evidence type="ECO:0000313" key="2">
    <source>
        <dbReference type="EMBL" id="KAL0400114.1"/>
    </source>
</evidence>
<name>A0AAW2T6P5_SESRA</name>
<dbReference type="EMBL" id="JACGWJ010000009">
    <property type="protein sequence ID" value="KAL0400114.1"/>
    <property type="molecule type" value="Genomic_DNA"/>
</dbReference>
<comment type="caution">
    <text evidence="2">The sequence shown here is derived from an EMBL/GenBank/DDBJ whole genome shotgun (WGS) entry which is preliminary data.</text>
</comment>
<organism evidence="2">
    <name type="scientific">Sesamum radiatum</name>
    <name type="common">Black benniseed</name>
    <dbReference type="NCBI Taxonomy" id="300843"/>
    <lineage>
        <taxon>Eukaryota</taxon>
        <taxon>Viridiplantae</taxon>
        <taxon>Streptophyta</taxon>
        <taxon>Embryophyta</taxon>
        <taxon>Tracheophyta</taxon>
        <taxon>Spermatophyta</taxon>
        <taxon>Magnoliopsida</taxon>
        <taxon>eudicotyledons</taxon>
        <taxon>Gunneridae</taxon>
        <taxon>Pentapetalae</taxon>
        <taxon>asterids</taxon>
        <taxon>lamiids</taxon>
        <taxon>Lamiales</taxon>
        <taxon>Pedaliaceae</taxon>
        <taxon>Sesamum</taxon>
    </lineage>
</organism>
<reference evidence="2" key="1">
    <citation type="submission" date="2020-06" db="EMBL/GenBank/DDBJ databases">
        <authorList>
            <person name="Li T."/>
            <person name="Hu X."/>
            <person name="Zhang T."/>
            <person name="Song X."/>
            <person name="Zhang H."/>
            <person name="Dai N."/>
            <person name="Sheng W."/>
            <person name="Hou X."/>
            <person name="Wei L."/>
        </authorList>
    </citation>
    <scope>NUCLEOTIDE SEQUENCE</scope>
    <source>
        <strain evidence="2">G02</strain>
        <tissue evidence="2">Leaf</tissue>
    </source>
</reference>
<feature type="domain" description="Reverse transcriptase Ty1/copia-type" evidence="1">
    <location>
        <begin position="104"/>
        <end position="179"/>
    </location>
</feature>
<gene>
    <name evidence="2" type="ORF">Sradi_2354700</name>
</gene>
<reference evidence="2" key="2">
    <citation type="journal article" date="2024" name="Plant">
        <title>Genomic evolution and insights into agronomic trait innovations of Sesamum species.</title>
        <authorList>
            <person name="Miao H."/>
            <person name="Wang L."/>
            <person name="Qu L."/>
            <person name="Liu H."/>
            <person name="Sun Y."/>
            <person name="Le M."/>
            <person name="Wang Q."/>
            <person name="Wei S."/>
            <person name="Zheng Y."/>
            <person name="Lin W."/>
            <person name="Duan Y."/>
            <person name="Cao H."/>
            <person name="Xiong S."/>
            <person name="Wang X."/>
            <person name="Wei L."/>
            <person name="Li C."/>
            <person name="Ma Q."/>
            <person name="Ju M."/>
            <person name="Zhao R."/>
            <person name="Li G."/>
            <person name="Mu C."/>
            <person name="Tian Q."/>
            <person name="Mei H."/>
            <person name="Zhang T."/>
            <person name="Gao T."/>
            <person name="Zhang H."/>
        </authorList>
    </citation>
    <scope>NUCLEOTIDE SEQUENCE</scope>
    <source>
        <strain evidence="2">G02</strain>
    </source>
</reference>
<dbReference type="AlphaFoldDB" id="A0AAW2T6P5"/>
<accession>A0AAW2T6P5</accession>
<protein>
    <recommendedName>
        <fullName evidence="1">Reverse transcriptase Ty1/copia-type domain-containing protein</fullName>
    </recommendedName>
</protein>
<proteinExistence type="predicted"/>
<dbReference type="Pfam" id="PF07727">
    <property type="entry name" value="RVT_2"/>
    <property type="match status" value="1"/>
</dbReference>